<feature type="domain" description="Sushi" evidence="14">
    <location>
        <begin position="4040"/>
        <end position="4101"/>
    </location>
</feature>
<dbReference type="PANTHER" id="PTHR19325:SF575">
    <property type="entry name" value="LOCOMOTION-RELATED PROTEIN HIKARU GENKI"/>
    <property type="match status" value="1"/>
</dbReference>
<feature type="disulfide bond" evidence="9">
    <location>
        <begin position="3947"/>
        <end position="3974"/>
    </location>
</feature>
<dbReference type="Pfam" id="PF00008">
    <property type="entry name" value="EGF"/>
    <property type="match status" value="2"/>
</dbReference>
<feature type="disulfide bond" evidence="9">
    <location>
        <begin position="2431"/>
        <end position="2458"/>
    </location>
</feature>
<dbReference type="Pfam" id="PF12661">
    <property type="entry name" value="hEGF"/>
    <property type="match status" value="1"/>
</dbReference>
<dbReference type="InterPro" id="IPR002035">
    <property type="entry name" value="VWF_A"/>
</dbReference>
<feature type="domain" description="Sushi" evidence="14">
    <location>
        <begin position="2876"/>
        <end position="2933"/>
    </location>
</feature>
<feature type="disulfide bond" evidence="9">
    <location>
        <begin position="3735"/>
        <end position="3778"/>
    </location>
</feature>
<feature type="domain" description="HYR" evidence="13">
    <location>
        <begin position="559"/>
        <end position="643"/>
    </location>
</feature>
<dbReference type="SUPFAM" id="SSF57535">
    <property type="entry name" value="Complement control module/SCR domain"/>
    <property type="match status" value="48"/>
</dbReference>
<dbReference type="PROSITE" id="PS51828">
    <property type="entry name" value="PTX_2"/>
    <property type="match status" value="1"/>
</dbReference>
<dbReference type="Gene3D" id="2.10.50.10">
    <property type="entry name" value="Tumor Necrosis Factor Receptor, subunit A, domain 2"/>
    <property type="match status" value="4"/>
</dbReference>
<feature type="domain" description="EGF-like" evidence="11">
    <location>
        <begin position="1149"/>
        <end position="1186"/>
    </location>
</feature>
<organism evidence="16 17">
    <name type="scientific">Batillaria attramentaria</name>
    <dbReference type="NCBI Taxonomy" id="370345"/>
    <lineage>
        <taxon>Eukaryota</taxon>
        <taxon>Metazoa</taxon>
        <taxon>Spiralia</taxon>
        <taxon>Lophotrochozoa</taxon>
        <taxon>Mollusca</taxon>
        <taxon>Gastropoda</taxon>
        <taxon>Caenogastropoda</taxon>
        <taxon>Sorbeoconcha</taxon>
        <taxon>Cerithioidea</taxon>
        <taxon>Batillariidae</taxon>
        <taxon>Batillaria</taxon>
    </lineage>
</organism>
<feature type="domain" description="Sushi" evidence="14">
    <location>
        <begin position="3733"/>
        <end position="3794"/>
    </location>
</feature>
<feature type="domain" description="Sushi" evidence="14">
    <location>
        <begin position="3244"/>
        <end position="3302"/>
    </location>
</feature>
<protein>
    <recommendedName>
        <fullName evidence="18">Sushi, von Willebrand factor type A, EGF and pentraxin domain-containing protein 1-like</fullName>
    </recommendedName>
</protein>
<dbReference type="Pfam" id="PF02494">
    <property type="entry name" value="HYR"/>
    <property type="match status" value="2"/>
</dbReference>
<dbReference type="SMART" id="SM00179">
    <property type="entry name" value="EGF_CA"/>
    <property type="match status" value="3"/>
</dbReference>
<dbReference type="Gene3D" id="2.10.25.10">
    <property type="entry name" value="Laminin"/>
    <property type="match status" value="4"/>
</dbReference>
<feature type="domain" description="Sushi" evidence="14">
    <location>
        <begin position="1599"/>
        <end position="1663"/>
    </location>
</feature>
<dbReference type="InterPro" id="IPR001791">
    <property type="entry name" value="Laminin_G"/>
</dbReference>
<name>A0ABD0LPU3_9CAEN</name>
<evidence type="ECO:0000313" key="16">
    <source>
        <dbReference type="EMBL" id="KAK7501166.1"/>
    </source>
</evidence>
<feature type="domain" description="Sushi" evidence="14">
    <location>
        <begin position="2170"/>
        <end position="2224"/>
    </location>
</feature>
<feature type="disulfide bond" evidence="9">
    <location>
        <begin position="2255"/>
        <end position="2282"/>
    </location>
</feature>
<dbReference type="Pfam" id="PF00092">
    <property type="entry name" value="VWA"/>
    <property type="match status" value="1"/>
</dbReference>
<feature type="domain" description="Sushi" evidence="14">
    <location>
        <begin position="435"/>
        <end position="494"/>
    </location>
</feature>
<feature type="domain" description="Sushi" evidence="14">
    <location>
        <begin position="495"/>
        <end position="560"/>
    </location>
</feature>
<feature type="domain" description="Sushi" evidence="14">
    <location>
        <begin position="1819"/>
        <end position="1877"/>
    </location>
</feature>
<evidence type="ECO:0000259" key="13">
    <source>
        <dbReference type="PROSITE" id="PS50825"/>
    </source>
</evidence>
<feature type="disulfide bond" evidence="9">
    <location>
        <begin position="1964"/>
        <end position="1991"/>
    </location>
</feature>
<feature type="domain" description="EGF-like" evidence="11">
    <location>
        <begin position="4124"/>
        <end position="4155"/>
    </location>
</feature>
<feature type="disulfide bond" evidence="9">
    <location>
        <begin position="1750"/>
        <end position="1777"/>
    </location>
</feature>
<feature type="disulfide bond" evidence="9">
    <location>
        <begin position="405"/>
        <end position="432"/>
    </location>
</feature>
<evidence type="ECO:0000256" key="3">
    <source>
        <dbReference type="ARBA" id="ARBA00022729"/>
    </source>
</evidence>
<keyword evidence="5" id="KW-0106">Calcium</keyword>
<keyword evidence="2 9" id="KW-0768">Sushi</keyword>
<feature type="domain" description="Sushi" evidence="14">
    <location>
        <begin position="3795"/>
        <end position="3858"/>
    </location>
</feature>
<feature type="domain" description="VWFA" evidence="12">
    <location>
        <begin position="80"/>
        <end position="261"/>
    </location>
</feature>
<feature type="domain" description="Sushi" evidence="14">
    <location>
        <begin position="3859"/>
        <end position="3914"/>
    </location>
</feature>
<dbReference type="EMBL" id="JACVVK020000033">
    <property type="protein sequence ID" value="KAK7501166.1"/>
    <property type="molecule type" value="Genomic_DNA"/>
</dbReference>
<feature type="disulfide bond" evidence="9">
    <location>
        <begin position="2728"/>
        <end position="2755"/>
    </location>
</feature>
<feature type="domain" description="Sushi" evidence="14">
    <location>
        <begin position="3303"/>
        <end position="3366"/>
    </location>
</feature>
<evidence type="ECO:0000256" key="4">
    <source>
        <dbReference type="ARBA" id="ARBA00022737"/>
    </source>
</evidence>
<evidence type="ECO:0000256" key="1">
    <source>
        <dbReference type="ARBA" id="ARBA00022536"/>
    </source>
</evidence>
<feature type="domain" description="Sushi" evidence="14">
    <location>
        <begin position="2758"/>
        <end position="2811"/>
    </location>
</feature>
<dbReference type="InterPro" id="IPR001881">
    <property type="entry name" value="EGF-like_Ca-bd_dom"/>
</dbReference>
<dbReference type="PROSITE" id="PS50025">
    <property type="entry name" value="LAM_G_DOMAIN"/>
    <property type="match status" value="1"/>
</dbReference>
<feature type="domain" description="Sushi" evidence="14">
    <location>
        <begin position="1538"/>
        <end position="1598"/>
    </location>
</feature>
<feature type="disulfide bond" evidence="9">
    <location>
        <begin position="2372"/>
        <end position="2399"/>
    </location>
</feature>
<dbReference type="SUPFAM" id="SSF49899">
    <property type="entry name" value="Concanavalin A-like lectins/glucanases"/>
    <property type="match status" value="1"/>
</dbReference>
<dbReference type="SMART" id="SM00327">
    <property type="entry name" value="VWA"/>
    <property type="match status" value="1"/>
</dbReference>
<feature type="disulfide bond" evidence="9">
    <location>
        <begin position="3885"/>
        <end position="3912"/>
    </location>
</feature>
<feature type="domain" description="Sushi" evidence="14">
    <location>
        <begin position="2812"/>
        <end position="2875"/>
    </location>
</feature>
<evidence type="ECO:0000259" key="15">
    <source>
        <dbReference type="PROSITE" id="PS51828"/>
    </source>
</evidence>
<feature type="domain" description="Sushi" evidence="14">
    <location>
        <begin position="2113"/>
        <end position="2169"/>
    </location>
</feature>
<dbReference type="InterPro" id="IPR035976">
    <property type="entry name" value="Sushi/SCR/CCP_sf"/>
</dbReference>
<feature type="domain" description="Sushi" evidence="14">
    <location>
        <begin position="3489"/>
        <end position="3547"/>
    </location>
</feature>
<feature type="non-terminal residue" evidence="16">
    <location>
        <position position="4156"/>
    </location>
</feature>
<dbReference type="InterPro" id="IPR000436">
    <property type="entry name" value="Sushi_SCR_CCP_dom"/>
</dbReference>
<feature type="disulfide bond" evidence="9">
    <location>
        <begin position="3396"/>
        <end position="3423"/>
    </location>
</feature>
<dbReference type="InterPro" id="IPR013032">
    <property type="entry name" value="EGF-like_CS"/>
</dbReference>
<feature type="domain" description="HYR" evidence="13">
    <location>
        <begin position="644"/>
        <end position="721"/>
    </location>
</feature>
<dbReference type="Gene3D" id="2.60.120.200">
    <property type="match status" value="1"/>
</dbReference>
<feature type="domain" description="Sushi" evidence="14">
    <location>
        <begin position="2934"/>
        <end position="2995"/>
    </location>
</feature>
<dbReference type="InterPro" id="IPR036465">
    <property type="entry name" value="vWFA_dom_sf"/>
</dbReference>
<feature type="domain" description="Sushi" evidence="14">
    <location>
        <begin position="1994"/>
        <end position="2053"/>
    </location>
</feature>
<feature type="disulfide bond" evidence="9">
    <location>
        <begin position="2782"/>
        <end position="2809"/>
    </location>
</feature>
<evidence type="ECO:0000313" key="17">
    <source>
        <dbReference type="Proteomes" id="UP001519460"/>
    </source>
</evidence>
<feature type="domain" description="Sushi" evidence="14">
    <location>
        <begin position="3669"/>
        <end position="3732"/>
    </location>
</feature>
<feature type="domain" description="Sushi" evidence="14">
    <location>
        <begin position="2054"/>
        <end position="2112"/>
    </location>
</feature>
<feature type="domain" description="Sushi" evidence="14">
    <location>
        <begin position="2697"/>
        <end position="2757"/>
    </location>
</feature>
<dbReference type="PROSITE" id="PS01186">
    <property type="entry name" value="EGF_2"/>
    <property type="match status" value="3"/>
</dbReference>
<proteinExistence type="predicted"/>
<dbReference type="Pfam" id="PF00084">
    <property type="entry name" value="Sushi"/>
    <property type="match status" value="47"/>
</dbReference>
<feature type="domain" description="Sushi" evidence="14">
    <location>
        <begin position="2996"/>
        <end position="3054"/>
    </location>
</feature>
<feature type="domain" description="EGF-like" evidence="11">
    <location>
        <begin position="4091"/>
        <end position="4123"/>
    </location>
</feature>
<feature type="disulfide bond" evidence="9">
    <location>
        <begin position="4010"/>
        <end position="4037"/>
    </location>
</feature>
<feature type="disulfide bond" evidence="9">
    <location>
        <begin position="2024"/>
        <end position="2051"/>
    </location>
</feature>
<dbReference type="SMART" id="SM00032">
    <property type="entry name" value="CCP"/>
    <property type="match status" value="48"/>
</dbReference>
<keyword evidence="6 8" id="KW-1015">Disulfide bond</keyword>
<keyword evidence="1 8" id="KW-0245">EGF-like domain</keyword>
<feature type="disulfide bond" evidence="9">
    <location>
        <begin position="1450"/>
        <end position="1477"/>
    </location>
</feature>
<evidence type="ECO:0008006" key="18">
    <source>
        <dbReference type="Google" id="ProtNLM"/>
    </source>
</evidence>
<dbReference type="CDD" id="cd01450">
    <property type="entry name" value="vWFA_subfamily_ECM"/>
    <property type="match status" value="1"/>
</dbReference>
<feature type="disulfide bond" evidence="9">
    <location>
        <begin position="465"/>
        <end position="492"/>
    </location>
</feature>
<keyword evidence="3" id="KW-0732">Signal</keyword>
<dbReference type="InterPro" id="IPR050350">
    <property type="entry name" value="Compl-Cell_Adhes-Reg"/>
</dbReference>
<feature type="disulfide bond" evidence="9">
    <location>
        <begin position="2904"/>
        <end position="2931"/>
    </location>
</feature>
<feature type="disulfide bond" evidence="9">
    <location>
        <begin position="1906"/>
        <end position="1933"/>
    </location>
</feature>
<feature type="disulfide bond" evidence="8">
    <location>
        <begin position="4145"/>
        <end position="4154"/>
    </location>
</feature>
<feature type="disulfide bond" evidence="9">
    <location>
        <begin position="1848"/>
        <end position="1875"/>
    </location>
</feature>
<dbReference type="SMART" id="SM00159">
    <property type="entry name" value="PTX"/>
    <property type="match status" value="1"/>
</dbReference>
<feature type="disulfide bond" evidence="9">
    <location>
        <begin position="3152"/>
        <end position="3179"/>
    </location>
</feature>
<dbReference type="InterPro" id="IPR013320">
    <property type="entry name" value="ConA-like_dom_sf"/>
</dbReference>
<dbReference type="SUPFAM" id="SSF57184">
    <property type="entry name" value="Growth factor receptor domain"/>
    <property type="match status" value="1"/>
</dbReference>
<dbReference type="Pfam" id="PF07699">
    <property type="entry name" value="Ephrin_rec_like"/>
    <property type="match status" value="3"/>
</dbReference>
<dbReference type="PROSITE" id="PS00022">
    <property type="entry name" value="EGF_1"/>
    <property type="match status" value="3"/>
</dbReference>
<feature type="disulfide bond" evidence="9">
    <location>
        <begin position="1692"/>
        <end position="1719"/>
    </location>
</feature>
<feature type="disulfide bond" evidence="9">
    <location>
        <begin position="2966"/>
        <end position="2993"/>
    </location>
</feature>
<dbReference type="CDD" id="cd00054">
    <property type="entry name" value="EGF_CA"/>
    <property type="match status" value="3"/>
</dbReference>
<feature type="domain" description="EGF-like" evidence="11">
    <location>
        <begin position="1188"/>
        <end position="1224"/>
    </location>
</feature>
<comment type="caution">
    <text evidence="8">Lacks conserved residue(s) required for the propagation of feature annotation.</text>
</comment>
<dbReference type="PRINTS" id="PR00895">
    <property type="entry name" value="PENTAXIN"/>
</dbReference>
<feature type="disulfide bond" evidence="8">
    <location>
        <begin position="4127"/>
        <end position="4137"/>
    </location>
</feature>
<feature type="domain" description="Sushi" evidence="14">
    <location>
        <begin position="3610"/>
        <end position="3668"/>
    </location>
</feature>
<dbReference type="SMART" id="SM00181">
    <property type="entry name" value="EGF"/>
    <property type="match status" value="6"/>
</dbReference>
<dbReference type="InterPro" id="IPR009030">
    <property type="entry name" value="Growth_fac_rcpt_cys_sf"/>
</dbReference>
<dbReference type="InterPro" id="IPR000742">
    <property type="entry name" value="EGF"/>
</dbReference>
<dbReference type="SMART" id="SM01411">
    <property type="entry name" value="Ephrin_rec_like"/>
    <property type="match status" value="4"/>
</dbReference>
<feature type="disulfide bond" evidence="8">
    <location>
        <begin position="4113"/>
        <end position="4122"/>
    </location>
</feature>
<feature type="disulfide bond" evidence="9">
    <location>
        <begin position="2667"/>
        <end position="2694"/>
    </location>
</feature>
<feature type="domain" description="Sushi" evidence="14">
    <location>
        <begin position="3548"/>
        <end position="3609"/>
    </location>
</feature>
<feature type="domain" description="Sushi" evidence="14">
    <location>
        <begin position="1878"/>
        <end position="1935"/>
    </location>
</feature>
<feature type="disulfide bond" evidence="9">
    <location>
        <begin position="2549"/>
        <end position="2576"/>
    </location>
</feature>
<keyword evidence="7" id="KW-0325">Glycoprotein</keyword>
<feature type="domain" description="Sushi" evidence="14">
    <location>
        <begin position="1936"/>
        <end position="1993"/>
    </location>
</feature>
<dbReference type="PROSITE" id="PS50825">
    <property type="entry name" value="HYR"/>
    <property type="match status" value="2"/>
</dbReference>
<dbReference type="PROSITE" id="PS50026">
    <property type="entry name" value="EGF_3"/>
    <property type="match status" value="4"/>
</dbReference>
<evidence type="ECO:0000256" key="9">
    <source>
        <dbReference type="PROSITE-ProRule" id="PRU00302"/>
    </source>
</evidence>
<dbReference type="InterPro" id="IPR011641">
    <property type="entry name" value="Tyr-kin_ephrin_A/B_rcpt-like"/>
</dbReference>
<feature type="disulfide bond" evidence="9">
    <location>
        <begin position="1508"/>
        <end position="1535"/>
    </location>
</feature>
<feature type="domain" description="Sushi" evidence="14">
    <location>
        <begin position="3123"/>
        <end position="3181"/>
    </location>
</feature>
<feature type="disulfide bond" evidence="9">
    <location>
        <begin position="3273"/>
        <end position="3300"/>
    </location>
</feature>
<feature type="disulfide bond" evidence="8">
    <location>
        <begin position="4095"/>
        <end position="4105"/>
    </location>
</feature>
<reference evidence="16 17" key="1">
    <citation type="journal article" date="2023" name="Sci. Data">
        <title>Genome assembly of the Korean intertidal mud-creeper Batillaria attramentaria.</title>
        <authorList>
            <person name="Patra A.K."/>
            <person name="Ho P.T."/>
            <person name="Jun S."/>
            <person name="Lee S.J."/>
            <person name="Kim Y."/>
            <person name="Won Y.J."/>
        </authorList>
    </citation>
    <scope>NUCLEOTIDE SEQUENCE [LARGE SCALE GENOMIC DNA]</scope>
    <source>
        <strain evidence="16">Wonlab-2016</strain>
    </source>
</reference>
<feature type="domain" description="Sushi" evidence="14">
    <location>
        <begin position="3915"/>
        <end position="3976"/>
    </location>
</feature>
<feature type="disulfide bond" evidence="9">
    <location>
        <begin position="2609"/>
        <end position="2636"/>
    </location>
</feature>
<feature type="domain" description="Sushi" evidence="14">
    <location>
        <begin position="3367"/>
        <end position="3425"/>
    </location>
</feature>
<feature type="domain" description="Sushi" evidence="14">
    <location>
        <begin position="1664"/>
        <end position="1721"/>
    </location>
</feature>
<sequence length="4156" mass="452660">MTSQHLSHLVWSRHSLKVFLAVILTVLVSQGHGFKLYHGYYNSLFRPVVEQSFKAKVETLGAILKRHVQQLRSTENRQVDLVFLVDSSASVGSVDFQEEIKFVRKLLADFTVDLNTTRVAVITFSSREKVVRQVDHLTRPGRDKHKCSLLVEEIPRIKYVGGGTFTLGAFLEAKKVLKAARPDAQKAVFLITDGFSNGGDPRPEARRLKQEGVKIFTFGIRNGNVRELWEMASEPRNETCYVLDSFEEFEALARRALHSDLHSGTFMPQPPKKCSRLCINGGFCCHSNASCTCGTHTGKYECLCKPGYYGNGLGKDGCKPCPSGTYKNHTGSGDVSVCTPCPDENQETLPGATLVHECKCKRGFRNFNSTECTVFRCPDLKEPKHGYFVNNQCNNVFNAACGLRCRPGYELRGSSLRICQEDGSWSGQDTECVLKTCPALPAPKNGHMVCTTDDFRYPTVCRFTCQAGYQLLGSRKRSCLAIAFWTGIAARCREITCPPLPEIRDGLITPAACSEGEVPFGTTCQLSCLLGYKLHGPPAKQCTPDGTWSAISNEPSQCIDQTPPFMQCPDNIEVGADEDNDTTEVTWPVPVAVDNSGFIPVLTSDPAVVPPERFPIGITIVTYRAEDLSQNVAKCKFYVLVIDEVPPRVDKCFSPDPVVSSGDYSNVTWEEPIFSDNSGRVDVQASHSPGLFPQGHTTVVYTAFDRNGNNNTCTLDIVVSPHSCQYPDPPVNGERTCRESEEGVHCVLSCKPGHAFVKAPPPEYFCAYDNVWTPEDQMPFPDCASQSISNEVLQPASITLSGDLSCAEHKFLNRVEQNIEAKVNDKVSTLCEDNVICDIAEIQTSCEEHDEDFNKINLVANLKRRRRSVNRHGQWTRRASLKFDFTLEGTVNTTGEPKEDAMQQQEELSQSMKRLLSALQTQAKEGQFDMYVGGRWLRFSDMDFDVRRHTFSCEEGTVLMNNTCVSCPLGMFYNVVLRECRSCPVGTYQPREGQVACLVCPEKTSTSTEHARSDADCRAQCLPGSISPTGLERCETCEEGSYQPKYAQTTCLPCPDGSTTLRRGARTEDQCRERCKPGHVSRTGLAPCYPCPPGTYQPDEAQIACIKCPHDSKTNSSAANSIGECQVELDLQSDDAGAYQNQQQQLLLQASACFSNPCRNGATCETKENGLFDCKCAPGFEGVFCQQETDQCQAKPCLNGGTCSPLPGTYRCDCPDGFKEVDAHYQLDFPVASTVDFAQMPIDRPLTALTVSFWMKSDDIDNFGTPFSYAVGENDNTLTLTDYNGFVFYVNQENVVTDIPTNDGLWHHVVLTWSSVRGSWKIYVDGLLNDSGFDLSTARPVPGKGVLVIGQEQDSMGGGFTASESFVGSITQFNIWDEELSLTTIENMRTSCGDFHGNVVAWPDVQAALRGSLSPQPSTFCQDCTVPIPHEHGSADYDSLRPGSKVTFSCKRGFYVAGRDTSMCLVTGEWENETPPCLRVECGRPGTILNGYYEGWKFSFDNRVRFRCNEGYKLKGPDTLYCNEDGVWDGERPDCVEITCDLPLLSENTVHKNPQDKYLPGYTATLACAPGHKLLTAHDSVSCQSDGTWDRSVPTCDPQKCGTPPFIDNGEPDTAREEYSVGDIVRYICDYGFKLNDAGPNPKGAISCLPTGKWESILPECVIKRCQEPPLVPYATIDGTERTFLSRVTYECQPGYVLDGSGAIECLEDEQWDPEPPSCEPVDCGAPPELPNGFVTGSVFSYNSIVTCGCQPGYKLVGSMRRRCTEDGVWEGEDPVCKPVSCGRLTAPQNGRVIAPVITFQAEATYECNEGYNLQCEIVSCPPAIDIEHGSYKAPPAYTFGARLVYSCQQGYVLRGKADMECESTGFWSNEVPACDPVQCPDPDSPDHGTASALGLIYTSKVEYTCDSDYRLDGPDVRTCEADGAWSGEEPVCVLLACEPPPPIDNGRYDFKDLKVGSIVRYTCDPGHKLQGEEVRRCLSSLVLDGEEPQCIAVKCPAPEAPAYGDVTLSDVTLIVGTVATYDCDLGYLLKGETERTCGEDGSFSGAVPACDPVECTKPAEIISNGRMLGTSFTFNSTISYVCDEGYRMVGAERRVCQASGKWDQPIPVCLIVECPRATIVNGYASTFRREFGTEVSFTCRTGYRLEGPQQRTCMADGTWSGDDTICVKIICPPPPPLENGSSRNFNETTAVYSCNLGFRLTGPDSSRCDDNGLWDPAPPTCEMITCEDLSGTTLENGRIIFTSTLYGTYVRYECNLGYNLMGASERVCTASGKWEGTAPVCERIACPDFRPFLNGTIVGDGRRYGDGVIFICHSGFELQGQQDLSCQMDGTWNADQPECVNVNCGDPPVLDHATPDVINGTLYPAIITYNCDTGYEARGSGISTCQADKSWSVPELTCERVNCGDPPVLDHATPDLVNGTLYSAIITYICDFGYKARGSGISTCQADKSWSETELTCERVNCGDPPVLDHATPDLVNGTLYSAIITYICDFGYKARGSGISTCQADKSWSETELTCERVNCGDPPVLDHATPDLVNGTLYSATITYICDFGYKARGSGISTCQADKSWSETELTCDLVSCPKIPARNLPNGEVEGDNFTVGGVIRFTCNIGYRLQGVSSCTCRLDGTWSSPVPSCIVVECSDPLPLVQGSVSVRGYKYNHTATYECDTGYQLDGQSVARCTETGEWSESDRTCKLVTCQAPADVIPNGRLLNPKTSYEYRDLAEYECDAGYEEVGASAIICTADGTFSPVPPTCAKIQCPKPETPSLGYVDVENDTLVYYCLEGFELVGQQRRRCLETGQWEGVAPVCVPILCPLPAPFADGSLQGNEYTFGSSLTYTCNEGYTLAGEETPERETTRKCLATRQWSGEEPVCEPVDCGAPRSIEFGTMMGESYLYNDTVLYDCEYGYSLIGPHERTCQANGEWSGDEPYCYEILCEYPPEVANATYDPGDYDGSFFVGALVFYMCKPGHVMISSSAVMCESNGMWSEPLPECPPVVCPKLLAPENGDVTGDDITYKGQLRFSCHDGYRLSGAGDTLTCTEAGTWDLEVPTCELLTCPDPYFEHGVTRLQDQEDDDPPPTTFLPGHYVRFQCEPGYRLAGPLTARCNATGQWSISAFPVCRPITCDKPIEISHAGVSGGPVYYAGDTATYTCIEGYDIEGTATITCGADGLWVGGQPKCVDMTCPGPPSVPNAQADWDGDTVSAGEHVQYECDEGFTLDLGHDGRLLCLKGGNWSADAPSCVRVECGPPPEVDNSHLYFGSVYYSGETVTYTCYLGYELEGTATLTCGVNGTWEGESPTCVDVICDDPPYLENAYMVETGEGEETAAGGWVQYECDEGFVMDAGHDGRVSCLRGGQWSTDIPQCVPVECGQPPEVEHAKFLFQAPVYVGDLVTYTCDVGYEVDDTATLECGEDGSWVGETPRCVDVTCDSAPYIEHGFEVPGTSTETPAGKWIEYECELGFRIDPDHDGRVYCLKGGEWTSDLPTCIPVVCEAPPAVEHANFIANAEYSYGDVVTYFCQSGYELEAAATITCSWNGSWTGETPRCVDVICDTPPSIDHGRVTGAPALTSAGKFIQYECDEGFTLDAGHDGRVLCVRGGEWSADLPSCVPVECTAPPEIPEALYTESGPYQAGDIVTYVCNEGFDLEDAATLMCGTDGLWMGQTPRCVRITCTNPPYIEHGRVVGTAPGAHTPAGQWVQYECDEGFQLGDSHDGRLSCLRGGSWGTDVPVCIHVDCGPPPVPFHASVTTTGSSAGSIAFVTCNVGYRLPSGQREMQVVCDVSGTWAGSDDVRCLARDCGSPPTVRHSQPLSDVDTTYDNRVTYRCNHGYEISGEPTLRCSESGRWEVETVGSPLPTCAPVTCGPPETDMQIVGSDFTLGGVVTLACPDGWRLIGPEQITCTADRVWSPSPGHCEKITCRALEVPENAYIFSGSGEAGAETGSRVELLCDEGFLLAGDPVVTCMPDGNWTSPLPSCELLRDASAVCEETVEAENALPPPARFLPGDSAVLSCRPGYRPEGDMTSLCKGDRTWTLPSGSCVRVSCGPPPVEDAGTVKVFGNSFLFGDTVMYMCRPGLAPACLPPRLTCTETGQWDAQCKRPCQNGGRCVAFNRCKCRPGYTGAQCQLPICILPCLNGGTCQAPYSCKCPTGYYGSRCHK</sequence>
<feature type="disulfide bond" evidence="9">
    <location>
        <begin position="4042"/>
        <end position="4085"/>
    </location>
</feature>
<evidence type="ECO:0000256" key="2">
    <source>
        <dbReference type="ARBA" id="ARBA00022659"/>
    </source>
</evidence>
<feature type="domain" description="Sushi" evidence="14">
    <location>
        <begin position="375"/>
        <end position="434"/>
    </location>
</feature>
<feature type="domain" description="Sushi" evidence="14">
    <location>
        <begin position="3982"/>
        <end position="4039"/>
    </location>
</feature>
<feature type="disulfide bond" evidence="9">
    <location>
        <begin position="2195"/>
        <end position="2222"/>
    </location>
</feature>
<feature type="disulfide bond" evidence="9">
    <location>
        <begin position="2083"/>
        <end position="2110"/>
    </location>
</feature>
<feature type="domain" description="Sushi" evidence="14">
    <location>
        <begin position="2402"/>
        <end position="2460"/>
    </location>
</feature>
<feature type="domain" description="Sushi" evidence="14">
    <location>
        <begin position="2343"/>
        <end position="2401"/>
    </location>
</feature>
<accession>A0ABD0LPU3</accession>
<evidence type="ECO:0000259" key="11">
    <source>
        <dbReference type="PROSITE" id="PS50026"/>
    </source>
</evidence>
<dbReference type="FunFam" id="2.10.25.10:FF:000472">
    <property type="entry name" value="Uncharacterized protein, isoform A"/>
    <property type="match status" value="1"/>
</dbReference>
<dbReference type="PROSITE" id="PS50923">
    <property type="entry name" value="SUSHI"/>
    <property type="match status" value="48"/>
</dbReference>
<dbReference type="InterPro" id="IPR003410">
    <property type="entry name" value="HYR_dom"/>
</dbReference>
<feature type="domain" description="Sushi" evidence="14">
    <location>
        <begin position="3182"/>
        <end position="3243"/>
    </location>
</feature>
<feature type="disulfide bond" evidence="9">
    <location>
        <begin position="2490"/>
        <end position="2517"/>
    </location>
</feature>
<feature type="domain" description="Sushi" evidence="14">
    <location>
        <begin position="1480"/>
        <end position="1537"/>
    </location>
</feature>
<feature type="disulfide bond" evidence="9">
    <location>
        <begin position="2699"/>
        <end position="2742"/>
    </location>
</feature>
<feature type="domain" description="Sushi" evidence="14">
    <location>
        <begin position="2639"/>
        <end position="2696"/>
    </location>
</feature>
<dbReference type="PANTHER" id="PTHR19325">
    <property type="entry name" value="COMPLEMENT COMPONENT-RELATED SUSHI DOMAIN-CONTAINING"/>
    <property type="match status" value="1"/>
</dbReference>
<feature type="domain" description="Sushi" evidence="14">
    <location>
        <begin position="3055"/>
        <end position="3122"/>
    </location>
</feature>
<feature type="domain" description="Sushi" evidence="14">
    <location>
        <begin position="722"/>
        <end position="785"/>
    </location>
</feature>
<feature type="domain" description="Sushi" evidence="14">
    <location>
        <begin position="2225"/>
        <end position="2284"/>
    </location>
</feature>
<dbReference type="FunFam" id="2.60.120.200:FF:000012">
    <property type="entry name" value="neuronal pentraxin receptor"/>
    <property type="match status" value="1"/>
</dbReference>
<dbReference type="Pfam" id="PF00354">
    <property type="entry name" value="Pentaxin"/>
    <property type="match status" value="1"/>
</dbReference>
<evidence type="ECO:0000259" key="12">
    <source>
        <dbReference type="PROSITE" id="PS50234"/>
    </source>
</evidence>
<dbReference type="SUPFAM" id="SSF53300">
    <property type="entry name" value="vWA-like"/>
    <property type="match status" value="1"/>
</dbReference>
<dbReference type="FunFam" id="2.10.50.10:FF:000018">
    <property type="entry name" value="Sushi, von Willebrand factor type A, EGF and pentraxin domain-containing 1"/>
    <property type="match status" value="1"/>
</dbReference>
<dbReference type="InterPro" id="IPR001759">
    <property type="entry name" value="PTX_dom"/>
</dbReference>
<feature type="disulfide bond" evidence="9">
    <location>
        <begin position="2313"/>
        <end position="2340"/>
    </location>
</feature>
<feature type="disulfide bond" evidence="9">
    <location>
        <begin position="3518"/>
        <end position="3545"/>
    </location>
</feature>
<keyword evidence="17" id="KW-1185">Reference proteome</keyword>
<feature type="domain" description="Sushi" evidence="14">
    <location>
        <begin position="2285"/>
        <end position="2342"/>
    </location>
</feature>
<evidence type="ECO:0000259" key="14">
    <source>
        <dbReference type="PROSITE" id="PS50923"/>
    </source>
</evidence>
<evidence type="ECO:0000256" key="7">
    <source>
        <dbReference type="ARBA" id="ARBA00023180"/>
    </source>
</evidence>
<evidence type="ECO:0000256" key="8">
    <source>
        <dbReference type="PROSITE-ProRule" id="PRU00076"/>
    </source>
</evidence>
<evidence type="ECO:0000259" key="10">
    <source>
        <dbReference type="PROSITE" id="PS50025"/>
    </source>
</evidence>
<gene>
    <name evidence="16" type="ORF">BaRGS_00007651</name>
</gene>
<dbReference type="Gene3D" id="3.40.50.410">
    <property type="entry name" value="von Willebrand factor, type A domain"/>
    <property type="match status" value="1"/>
</dbReference>
<feature type="domain" description="Sushi" evidence="14">
    <location>
        <begin position="1422"/>
        <end position="1479"/>
    </location>
</feature>
<dbReference type="Proteomes" id="UP001519460">
    <property type="component" value="Unassembled WGS sequence"/>
</dbReference>
<dbReference type="PROSITE" id="PS50234">
    <property type="entry name" value="VWFA"/>
    <property type="match status" value="1"/>
</dbReference>
<feature type="disulfide bond" evidence="8">
    <location>
        <begin position="1176"/>
        <end position="1185"/>
    </location>
</feature>
<feature type="domain" description="Laminin G" evidence="10">
    <location>
        <begin position="1224"/>
        <end position="1392"/>
    </location>
</feature>
<feature type="domain" description="Sushi" evidence="14">
    <location>
        <begin position="2520"/>
        <end position="2578"/>
    </location>
</feature>
<evidence type="ECO:0000256" key="6">
    <source>
        <dbReference type="ARBA" id="ARBA00023157"/>
    </source>
</evidence>
<feature type="domain" description="Pentraxin (PTX)" evidence="15">
    <location>
        <begin position="1223"/>
        <end position="1421"/>
    </location>
</feature>
<feature type="disulfide bond" evidence="9">
    <location>
        <begin position="1540"/>
        <end position="1583"/>
    </location>
</feature>
<dbReference type="SUPFAM" id="SSF57196">
    <property type="entry name" value="EGF/Laminin"/>
    <property type="match status" value="2"/>
</dbReference>
<keyword evidence="4" id="KW-0677">Repeat</keyword>
<dbReference type="Gene3D" id="2.10.70.10">
    <property type="entry name" value="Complement Module, domain 1"/>
    <property type="match status" value="48"/>
</dbReference>
<feature type="disulfide bond" evidence="9">
    <location>
        <begin position="2140"/>
        <end position="2167"/>
    </location>
</feature>
<feature type="domain" description="Sushi" evidence="14">
    <location>
        <begin position="1722"/>
        <end position="1779"/>
    </location>
</feature>
<evidence type="ECO:0000256" key="5">
    <source>
        <dbReference type="ARBA" id="ARBA00022837"/>
    </source>
</evidence>
<feature type="domain" description="Sushi" evidence="14">
    <location>
        <begin position="2461"/>
        <end position="2519"/>
    </location>
</feature>
<feature type="disulfide bond" evidence="9">
    <location>
        <begin position="3639"/>
        <end position="3666"/>
    </location>
</feature>
<comment type="caution">
    <text evidence="16">The sequence shown here is derived from an EMBL/GenBank/DDBJ whole genome shotgun (WGS) entry which is preliminary data.</text>
</comment>
<dbReference type="CDD" id="cd00033">
    <property type="entry name" value="CCP"/>
    <property type="match status" value="47"/>
</dbReference>
<feature type="domain" description="Sushi" evidence="14">
    <location>
        <begin position="3426"/>
        <end position="3488"/>
    </location>
</feature>
<feature type="domain" description="Sushi" evidence="14">
    <location>
        <begin position="2579"/>
        <end position="2638"/>
    </location>
</feature>